<dbReference type="PANTHER" id="PTHR21349:SF0">
    <property type="entry name" value="LARGE RIBOSOMAL SUBUNIT PROTEIN BL21M"/>
    <property type="match status" value="1"/>
</dbReference>
<organism evidence="8 9">
    <name type="scientific">Candidatus Anoxymicrobium japonicum</name>
    <dbReference type="NCBI Taxonomy" id="2013648"/>
    <lineage>
        <taxon>Bacteria</taxon>
        <taxon>Bacillati</taxon>
        <taxon>Actinomycetota</taxon>
        <taxon>Candidatus Geothermincolia</taxon>
        <taxon>Candidatus Geothermincolales</taxon>
        <taxon>Candidatus Anoxymicrobiaceae</taxon>
        <taxon>Candidatus Anoxymicrobium</taxon>
    </lineage>
</organism>
<evidence type="ECO:0000313" key="9">
    <source>
        <dbReference type="Proteomes" id="UP000233654"/>
    </source>
</evidence>
<accession>A0A2N3G8E5</accession>
<keyword evidence="4 6" id="KW-0689">Ribosomal protein</keyword>
<dbReference type="GO" id="GO:0006412">
    <property type="term" value="P:translation"/>
    <property type="evidence" value="ECO:0007669"/>
    <property type="project" value="UniProtKB-UniRule"/>
</dbReference>
<dbReference type="HAMAP" id="MF_01363">
    <property type="entry name" value="Ribosomal_bL21"/>
    <property type="match status" value="1"/>
</dbReference>
<dbReference type="SUPFAM" id="SSF141091">
    <property type="entry name" value="L21p-like"/>
    <property type="match status" value="1"/>
</dbReference>
<evidence type="ECO:0000256" key="3">
    <source>
        <dbReference type="ARBA" id="ARBA00022884"/>
    </source>
</evidence>
<evidence type="ECO:0000256" key="7">
    <source>
        <dbReference type="RuleBase" id="RU000562"/>
    </source>
</evidence>
<dbReference type="AlphaFoldDB" id="A0A2N3G8E5"/>
<dbReference type="InterPro" id="IPR028909">
    <property type="entry name" value="bL21-like"/>
</dbReference>
<gene>
    <name evidence="6 8" type="primary">rplU</name>
    <name evidence="8" type="ORF">CVT63_00460</name>
</gene>
<evidence type="ECO:0000256" key="1">
    <source>
        <dbReference type="ARBA" id="ARBA00008563"/>
    </source>
</evidence>
<evidence type="ECO:0000313" key="8">
    <source>
        <dbReference type="EMBL" id="PKQ28874.1"/>
    </source>
</evidence>
<dbReference type="InterPro" id="IPR001787">
    <property type="entry name" value="Ribosomal_bL21"/>
</dbReference>
<proteinExistence type="inferred from homology"/>
<protein>
    <recommendedName>
        <fullName evidence="6">Large ribosomal subunit protein bL21</fullName>
    </recommendedName>
</protein>
<comment type="subunit">
    <text evidence="6">Part of the 50S ribosomal subunit. Contacts protein L20.</text>
</comment>
<dbReference type="GO" id="GO:1990904">
    <property type="term" value="C:ribonucleoprotein complex"/>
    <property type="evidence" value="ECO:0007669"/>
    <property type="project" value="UniProtKB-KW"/>
</dbReference>
<dbReference type="InterPro" id="IPR036164">
    <property type="entry name" value="bL21-like_sf"/>
</dbReference>
<keyword evidence="3 6" id="KW-0694">RNA-binding</keyword>
<dbReference type="NCBIfam" id="TIGR00061">
    <property type="entry name" value="L21"/>
    <property type="match status" value="1"/>
</dbReference>
<dbReference type="Proteomes" id="UP000233654">
    <property type="component" value="Unassembled WGS sequence"/>
</dbReference>
<comment type="similarity">
    <text evidence="1 6 7">Belongs to the bacterial ribosomal protein bL21 family.</text>
</comment>
<dbReference type="GO" id="GO:0005840">
    <property type="term" value="C:ribosome"/>
    <property type="evidence" value="ECO:0007669"/>
    <property type="project" value="UniProtKB-KW"/>
</dbReference>
<sequence length="116" mass="12900">MYAVIRTGSKQYRVAPGNKITVEKLDIAEGKEHSFEDVVLLHDGKNVIVSPSKLSKARVAARVVSHGKSKKTVVFKYKSKKTYRRKKGHRQQLTRLEIVDIIDGKSAAKKPAAKSA</sequence>
<dbReference type="PANTHER" id="PTHR21349">
    <property type="entry name" value="50S RIBOSOMAL PROTEIN L21"/>
    <property type="match status" value="1"/>
</dbReference>
<dbReference type="Pfam" id="PF00829">
    <property type="entry name" value="Ribosomal_L21p"/>
    <property type="match status" value="1"/>
</dbReference>
<dbReference type="PROSITE" id="PS01169">
    <property type="entry name" value="RIBOSOMAL_L21"/>
    <property type="match status" value="1"/>
</dbReference>
<keyword evidence="2 6" id="KW-0699">rRNA-binding</keyword>
<dbReference type="GO" id="GO:0003735">
    <property type="term" value="F:structural constituent of ribosome"/>
    <property type="evidence" value="ECO:0007669"/>
    <property type="project" value="InterPro"/>
</dbReference>
<dbReference type="EMBL" id="PHEX01000003">
    <property type="protein sequence ID" value="PKQ28874.1"/>
    <property type="molecule type" value="Genomic_DNA"/>
</dbReference>
<keyword evidence="5 6" id="KW-0687">Ribonucleoprotein</keyword>
<evidence type="ECO:0000256" key="5">
    <source>
        <dbReference type="ARBA" id="ARBA00023274"/>
    </source>
</evidence>
<evidence type="ECO:0000256" key="6">
    <source>
        <dbReference type="HAMAP-Rule" id="MF_01363"/>
    </source>
</evidence>
<comment type="function">
    <text evidence="6 7">This protein binds to 23S rRNA in the presence of protein L20.</text>
</comment>
<reference evidence="8 9" key="1">
    <citation type="journal article" date="2017" name="ISME J.">
        <title>Potential for microbial H2 and metal transformations associated with novel bacteria and archaea in deep terrestrial subsurface sediments.</title>
        <authorList>
            <person name="Hernsdorf A.W."/>
            <person name="Amano Y."/>
            <person name="Miyakawa K."/>
            <person name="Ise K."/>
            <person name="Suzuki Y."/>
            <person name="Anantharaman K."/>
            <person name="Probst A."/>
            <person name="Burstein D."/>
            <person name="Thomas B.C."/>
            <person name="Banfield J.F."/>
        </authorList>
    </citation>
    <scope>NUCLEOTIDE SEQUENCE [LARGE SCALE GENOMIC DNA]</scope>
    <source>
        <strain evidence="8">HGW-Actinobacteria-3</strain>
    </source>
</reference>
<dbReference type="InterPro" id="IPR018258">
    <property type="entry name" value="Ribosomal_bL21_CS"/>
</dbReference>
<name>A0A2N3G8E5_9ACTN</name>
<comment type="caution">
    <text evidence="8">The sequence shown here is derived from an EMBL/GenBank/DDBJ whole genome shotgun (WGS) entry which is preliminary data.</text>
</comment>
<dbReference type="GO" id="GO:0005737">
    <property type="term" value="C:cytoplasm"/>
    <property type="evidence" value="ECO:0007669"/>
    <property type="project" value="UniProtKB-ARBA"/>
</dbReference>
<dbReference type="GO" id="GO:0019843">
    <property type="term" value="F:rRNA binding"/>
    <property type="evidence" value="ECO:0007669"/>
    <property type="project" value="UniProtKB-UniRule"/>
</dbReference>
<evidence type="ECO:0000256" key="4">
    <source>
        <dbReference type="ARBA" id="ARBA00022980"/>
    </source>
</evidence>
<evidence type="ECO:0000256" key="2">
    <source>
        <dbReference type="ARBA" id="ARBA00022730"/>
    </source>
</evidence>